<dbReference type="GO" id="GO:0008360">
    <property type="term" value="P:regulation of cell shape"/>
    <property type="evidence" value="ECO:0007669"/>
    <property type="project" value="UniProtKB-UniRule"/>
</dbReference>
<dbReference type="AlphaFoldDB" id="A0A1G2U5N1"/>
<evidence type="ECO:0000256" key="3">
    <source>
        <dbReference type="ARBA" id="ARBA00022960"/>
    </source>
</evidence>
<dbReference type="PANTHER" id="PTHR30582:SF2">
    <property type="entry name" value="L,D-TRANSPEPTIDASE YCIB-RELATED"/>
    <property type="match status" value="1"/>
</dbReference>
<dbReference type="SUPFAM" id="SSF141523">
    <property type="entry name" value="L,D-transpeptidase catalytic domain-like"/>
    <property type="match status" value="1"/>
</dbReference>
<organism evidence="8 9">
    <name type="scientific">Candidatus Zambryskibacteria bacterium RIFCSPLOWO2_01_FULL_43_17</name>
    <dbReference type="NCBI Taxonomy" id="1802760"/>
    <lineage>
        <taxon>Bacteria</taxon>
        <taxon>Candidatus Zambryskiibacteriota</taxon>
    </lineage>
</organism>
<dbReference type="InterPro" id="IPR005490">
    <property type="entry name" value="LD_TPept_cat_dom"/>
</dbReference>
<dbReference type="Pfam" id="PF03734">
    <property type="entry name" value="YkuD"/>
    <property type="match status" value="1"/>
</dbReference>
<evidence type="ECO:0000256" key="1">
    <source>
        <dbReference type="ARBA" id="ARBA00004752"/>
    </source>
</evidence>
<reference evidence="8 9" key="1">
    <citation type="journal article" date="2016" name="Nat. Commun.">
        <title>Thousands of microbial genomes shed light on interconnected biogeochemical processes in an aquifer system.</title>
        <authorList>
            <person name="Anantharaman K."/>
            <person name="Brown C.T."/>
            <person name="Hug L.A."/>
            <person name="Sharon I."/>
            <person name="Castelle C.J."/>
            <person name="Probst A.J."/>
            <person name="Thomas B.C."/>
            <person name="Singh A."/>
            <person name="Wilkins M.J."/>
            <person name="Karaoz U."/>
            <person name="Brodie E.L."/>
            <person name="Williams K.H."/>
            <person name="Hubbard S.S."/>
            <person name="Banfield J.F."/>
        </authorList>
    </citation>
    <scope>NUCLEOTIDE SEQUENCE [LARGE SCALE GENOMIC DNA]</scope>
</reference>
<name>A0A1G2U5N1_9BACT</name>
<dbReference type="Proteomes" id="UP000179283">
    <property type="component" value="Unassembled WGS sequence"/>
</dbReference>
<dbReference type="GO" id="GO:0071555">
    <property type="term" value="P:cell wall organization"/>
    <property type="evidence" value="ECO:0007669"/>
    <property type="project" value="UniProtKB-UniRule"/>
</dbReference>
<evidence type="ECO:0000313" key="9">
    <source>
        <dbReference type="Proteomes" id="UP000179283"/>
    </source>
</evidence>
<comment type="pathway">
    <text evidence="1 6">Cell wall biogenesis; peptidoglycan biosynthesis.</text>
</comment>
<dbReference type="UniPathway" id="UPA00219"/>
<feature type="domain" description="L,D-TPase catalytic" evidence="7">
    <location>
        <begin position="173"/>
        <end position="294"/>
    </location>
</feature>
<evidence type="ECO:0000256" key="5">
    <source>
        <dbReference type="ARBA" id="ARBA00023316"/>
    </source>
</evidence>
<evidence type="ECO:0000256" key="4">
    <source>
        <dbReference type="ARBA" id="ARBA00022984"/>
    </source>
</evidence>
<dbReference type="GO" id="GO:0005576">
    <property type="term" value="C:extracellular region"/>
    <property type="evidence" value="ECO:0007669"/>
    <property type="project" value="TreeGrafter"/>
</dbReference>
<dbReference type="Gene3D" id="2.30.30.40">
    <property type="entry name" value="SH3 Domains"/>
    <property type="match status" value="1"/>
</dbReference>
<feature type="active site" description="Proton donor/acceptor" evidence="6">
    <location>
        <position position="254"/>
    </location>
</feature>
<dbReference type="CDD" id="cd16913">
    <property type="entry name" value="YkuD_like"/>
    <property type="match status" value="1"/>
</dbReference>
<dbReference type="InterPro" id="IPR003646">
    <property type="entry name" value="SH3-like_bac-type"/>
</dbReference>
<dbReference type="Pfam" id="PF08239">
    <property type="entry name" value="SH3_3"/>
    <property type="match status" value="1"/>
</dbReference>
<proteinExistence type="predicted"/>
<keyword evidence="3 6" id="KW-0133">Cell shape</keyword>
<keyword evidence="5 6" id="KW-0961">Cell wall biogenesis/degradation</keyword>
<dbReference type="Gene3D" id="2.40.440.10">
    <property type="entry name" value="L,D-transpeptidase catalytic domain-like"/>
    <property type="match status" value="1"/>
</dbReference>
<evidence type="ECO:0000256" key="6">
    <source>
        <dbReference type="PROSITE-ProRule" id="PRU01373"/>
    </source>
</evidence>
<dbReference type="GO" id="GO:0071972">
    <property type="term" value="F:peptidoglycan L,D-transpeptidase activity"/>
    <property type="evidence" value="ECO:0007669"/>
    <property type="project" value="TreeGrafter"/>
</dbReference>
<dbReference type="InterPro" id="IPR038063">
    <property type="entry name" value="Transpep_catalytic_dom"/>
</dbReference>
<dbReference type="GO" id="GO:0018104">
    <property type="term" value="P:peptidoglycan-protein cross-linking"/>
    <property type="evidence" value="ECO:0007669"/>
    <property type="project" value="TreeGrafter"/>
</dbReference>
<keyword evidence="4 6" id="KW-0573">Peptidoglycan synthesis</keyword>
<evidence type="ECO:0000313" key="8">
    <source>
        <dbReference type="EMBL" id="OHB04777.1"/>
    </source>
</evidence>
<protein>
    <recommendedName>
        <fullName evidence="7">L,D-TPase catalytic domain-containing protein</fullName>
    </recommendedName>
</protein>
<evidence type="ECO:0000256" key="2">
    <source>
        <dbReference type="ARBA" id="ARBA00022679"/>
    </source>
</evidence>
<dbReference type="GO" id="GO:0016740">
    <property type="term" value="F:transferase activity"/>
    <property type="evidence" value="ECO:0007669"/>
    <property type="project" value="UniProtKB-KW"/>
</dbReference>
<accession>A0A1G2U5N1</accession>
<comment type="caution">
    <text evidence="8">The sequence shown here is derived from an EMBL/GenBank/DDBJ whole genome shotgun (WGS) entry which is preliminary data.</text>
</comment>
<dbReference type="PROSITE" id="PS52029">
    <property type="entry name" value="LD_TPASE"/>
    <property type="match status" value="1"/>
</dbReference>
<feature type="active site" description="Nucleophile" evidence="6">
    <location>
        <position position="270"/>
    </location>
</feature>
<gene>
    <name evidence="8" type="ORF">A2920_00720</name>
</gene>
<dbReference type="PANTHER" id="PTHR30582">
    <property type="entry name" value="L,D-TRANSPEPTIDASE"/>
    <property type="match status" value="1"/>
</dbReference>
<dbReference type="InterPro" id="IPR050979">
    <property type="entry name" value="LD-transpeptidase"/>
</dbReference>
<dbReference type="EMBL" id="MHWD01000005">
    <property type="protein sequence ID" value="OHB04777.1"/>
    <property type="molecule type" value="Genomic_DNA"/>
</dbReference>
<evidence type="ECO:0000259" key="7">
    <source>
        <dbReference type="PROSITE" id="PS52029"/>
    </source>
</evidence>
<keyword evidence="2" id="KW-0808">Transferase</keyword>
<sequence>MLGVALLVMLLVLINTLEFTAVYIKNDRQHAQAPESSYWEAPESLLVGDEESVIIESPNEEESEILIVKKVLFEYVEVIDGCGVHFEGECLNVRSGPGTDFPVVARLRNDVILKVDGKVERDGHTWFKIIFDETLRYPERAEGDWYVAADFVNVVLDEGEKTVWEDDVATTTKRIVIDRSDQKLTAYDGDTLYMETPISTGLELTPTPCGTFTVYKKTPSRYMQGPLPGIADQFYDLPGVPWNLYFSYDGAVIHGAYWHNSFGSQYSHGCVNLPSDEAKKLYDWADLGMDVIVQE</sequence>